<feature type="transmembrane region" description="Helical" evidence="1">
    <location>
        <begin position="85"/>
        <end position="108"/>
    </location>
</feature>
<dbReference type="STRING" id="1423796.FC24_GL001981"/>
<evidence type="ECO:0000313" key="3">
    <source>
        <dbReference type="EMBL" id="KRM99678.1"/>
    </source>
</evidence>
<dbReference type="PATRIC" id="fig|1423796.3.peg.2010"/>
<feature type="domain" description="DUF218" evidence="2">
    <location>
        <begin position="146"/>
        <end position="261"/>
    </location>
</feature>
<dbReference type="GO" id="GO:0005886">
    <property type="term" value="C:plasma membrane"/>
    <property type="evidence" value="ECO:0007669"/>
    <property type="project" value="TreeGrafter"/>
</dbReference>
<accession>A0A0R2D6C8</accession>
<evidence type="ECO:0000259" key="2">
    <source>
        <dbReference type="Pfam" id="PF02698"/>
    </source>
</evidence>
<dbReference type="InterPro" id="IPR014729">
    <property type="entry name" value="Rossmann-like_a/b/a_fold"/>
</dbReference>
<dbReference type="GO" id="GO:0000270">
    <property type="term" value="P:peptidoglycan metabolic process"/>
    <property type="evidence" value="ECO:0007669"/>
    <property type="project" value="TreeGrafter"/>
</dbReference>
<dbReference type="GO" id="GO:0043164">
    <property type="term" value="P:Gram-negative-bacterium-type cell wall biogenesis"/>
    <property type="evidence" value="ECO:0007669"/>
    <property type="project" value="TreeGrafter"/>
</dbReference>
<dbReference type="InterPro" id="IPR003848">
    <property type="entry name" value="DUF218"/>
</dbReference>
<keyword evidence="4" id="KW-1185">Reference proteome</keyword>
<feature type="transmembrane region" description="Helical" evidence="1">
    <location>
        <begin position="52"/>
        <end position="73"/>
    </location>
</feature>
<proteinExistence type="predicted"/>
<keyword evidence="1" id="KW-1133">Transmembrane helix</keyword>
<gene>
    <name evidence="3" type="ORF">FC24_GL001981</name>
</gene>
<evidence type="ECO:0000256" key="1">
    <source>
        <dbReference type="SAM" id="Phobius"/>
    </source>
</evidence>
<dbReference type="PANTHER" id="PTHR30336:SF4">
    <property type="entry name" value="ENVELOPE BIOGENESIS FACTOR ELYC"/>
    <property type="match status" value="1"/>
</dbReference>
<name>A0A0R2D6C8_9LACO</name>
<organism evidence="3 4">
    <name type="scientific">Loigolactobacillus rennini DSM 20253</name>
    <dbReference type="NCBI Taxonomy" id="1423796"/>
    <lineage>
        <taxon>Bacteria</taxon>
        <taxon>Bacillati</taxon>
        <taxon>Bacillota</taxon>
        <taxon>Bacilli</taxon>
        <taxon>Lactobacillales</taxon>
        <taxon>Lactobacillaceae</taxon>
        <taxon>Loigolactobacillus</taxon>
    </lineage>
</organism>
<dbReference type="PANTHER" id="PTHR30336">
    <property type="entry name" value="INNER MEMBRANE PROTEIN, PROBABLE PERMEASE"/>
    <property type="match status" value="1"/>
</dbReference>
<comment type="caution">
    <text evidence="3">The sequence shown here is derived from an EMBL/GenBank/DDBJ whole genome shotgun (WGS) entry which is preliminary data.</text>
</comment>
<dbReference type="Proteomes" id="UP000051638">
    <property type="component" value="Unassembled WGS sequence"/>
</dbReference>
<feature type="transmembrane region" description="Helical" evidence="1">
    <location>
        <begin position="114"/>
        <end position="136"/>
    </location>
</feature>
<feature type="transmembrane region" description="Helical" evidence="1">
    <location>
        <begin position="286"/>
        <end position="308"/>
    </location>
</feature>
<keyword evidence="1" id="KW-0472">Membrane</keyword>
<dbReference type="CDD" id="cd06259">
    <property type="entry name" value="YdcF-like"/>
    <property type="match status" value="1"/>
</dbReference>
<keyword evidence="1" id="KW-0812">Transmembrane</keyword>
<dbReference type="EMBL" id="AYYI01000007">
    <property type="protein sequence ID" value="KRM99678.1"/>
    <property type="molecule type" value="Genomic_DNA"/>
</dbReference>
<dbReference type="Gene3D" id="3.40.50.620">
    <property type="entry name" value="HUPs"/>
    <property type="match status" value="1"/>
</dbReference>
<reference evidence="3 4" key="1">
    <citation type="journal article" date="2015" name="Genome Announc.">
        <title>Expanding the biotechnology potential of lactobacilli through comparative genomics of 213 strains and associated genera.</title>
        <authorList>
            <person name="Sun Z."/>
            <person name="Harris H.M."/>
            <person name="McCann A."/>
            <person name="Guo C."/>
            <person name="Argimon S."/>
            <person name="Zhang W."/>
            <person name="Yang X."/>
            <person name="Jeffery I.B."/>
            <person name="Cooney J.C."/>
            <person name="Kagawa T.F."/>
            <person name="Liu W."/>
            <person name="Song Y."/>
            <person name="Salvetti E."/>
            <person name="Wrobel A."/>
            <person name="Rasinkangas P."/>
            <person name="Parkhill J."/>
            <person name="Rea M.C."/>
            <person name="O'Sullivan O."/>
            <person name="Ritari J."/>
            <person name="Douillard F.P."/>
            <person name="Paul Ross R."/>
            <person name="Yang R."/>
            <person name="Briner A.E."/>
            <person name="Felis G.E."/>
            <person name="de Vos W.M."/>
            <person name="Barrangou R."/>
            <person name="Klaenhammer T.R."/>
            <person name="Caufield P.W."/>
            <person name="Cui Y."/>
            <person name="Zhang H."/>
            <person name="O'Toole P.W."/>
        </authorList>
    </citation>
    <scope>NUCLEOTIDE SEQUENCE [LARGE SCALE GENOMIC DNA]</scope>
    <source>
        <strain evidence="3 4">DSM 20253</strain>
    </source>
</reference>
<dbReference type="InterPro" id="IPR051599">
    <property type="entry name" value="Cell_Envelope_Assoc"/>
</dbReference>
<protein>
    <submittedName>
        <fullName evidence="3">Integral membrane protein</fullName>
    </submittedName>
</protein>
<dbReference type="Pfam" id="PF02698">
    <property type="entry name" value="DUF218"/>
    <property type="match status" value="1"/>
</dbReference>
<sequence length="309" mass="34410">MWWLSGFFLILAIGACWRNHFWLGSYSVLLALGLGGWQLGQDVIAICFTRYWLFWFSIASLSLWFVGGWLIYFGQQRVKHTQKQLIYRGLQGVGLVSFFLPIFTYVGPRWLVDLLWLSCGYFAGGFLAYILASLLLQLVPKPTPTYLVVLGSGLQPDGQLTQTLSNRVQLAVALLTNTTSQIVLSGGQGADEPEPEAIAMAKAILAQGVAADRLHLETQSTSTWENLRFSFALVPANAQIGIVTSNFHLLRAQLYSRRLKRSCSYYAALAPGKAFILGSLRDYLALLVLTGWWQLSGWLLCLVTVCFLV</sequence>
<evidence type="ECO:0000313" key="4">
    <source>
        <dbReference type="Proteomes" id="UP000051638"/>
    </source>
</evidence>
<dbReference type="AlphaFoldDB" id="A0A0R2D6C8"/>